<evidence type="ECO:0000256" key="3">
    <source>
        <dbReference type="ARBA" id="ARBA00022692"/>
    </source>
</evidence>
<evidence type="ECO:0000313" key="8">
    <source>
        <dbReference type="EMBL" id="GMR58127.1"/>
    </source>
</evidence>
<evidence type="ECO:0000313" key="9">
    <source>
        <dbReference type="Proteomes" id="UP001328107"/>
    </source>
</evidence>
<dbReference type="Proteomes" id="UP001328107">
    <property type="component" value="Unassembled WGS sequence"/>
</dbReference>
<keyword evidence="5 7" id="KW-1133">Transmembrane helix</keyword>
<protein>
    <submittedName>
        <fullName evidence="8">Uncharacterized protein</fullName>
    </submittedName>
</protein>
<dbReference type="AlphaFoldDB" id="A0AAN5D8T3"/>
<name>A0AAN5D8T3_9BILA</name>
<comment type="subcellular location">
    <subcellularLocation>
        <location evidence="1">Membrane</location>
        <topology evidence="1">Multi-pass membrane protein</topology>
    </subcellularLocation>
</comment>
<keyword evidence="3 7" id="KW-0812">Transmembrane</keyword>
<sequence>ESEFRIGAVPPIICLFVCWFFPCVSLMRRTRVLGERSLYIVATSSVIFALFLLHILCLRHISDGIRRYFKPDFEKWTDYNSWAAAINE</sequence>
<comment type="caution">
    <text evidence="8">The sequence shown here is derived from an EMBL/GenBank/DDBJ whole genome shotgun (WGS) entry which is preliminary data.</text>
</comment>
<evidence type="ECO:0000256" key="4">
    <source>
        <dbReference type="ARBA" id="ARBA00022847"/>
    </source>
</evidence>
<keyword evidence="9" id="KW-1185">Reference proteome</keyword>
<evidence type="ECO:0000256" key="2">
    <source>
        <dbReference type="ARBA" id="ARBA00022448"/>
    </source>
</evidence>
<keyword evidence="4" id="KW-0769">Symport</keyword>
<dbReference type="EMBL" id="BTRK01000006">
    <property type="protein sequence ID" value="GMR58127.1"/>
    <property type="molecule type" value="Genomic_DNA"/>
</dbReference>
<evidence type="ECO:0000256" key="7">
    <source>
        <dbReference type="SAM" id="Phobius"/>
    </source>
</evidence>
<gene>
    <name evidence="8" type="ORF">PMAYCL1PPCAC_28322</name>
</gene>
<dbReference type="GO" id="GO:0015293">
    <property type="term" value="F:symporter activity"/>
    <property type="evidence" value="ECO:0007669"/>
    <property type="project" value="UniProtKB-KW"/>
</dbReference>
<feature type="non-terminal residue" evidence="8">
    <location>
        <position position="1"/>
    </location>
</feature>
<evidence type="ECO:0000256" key="1">
    <source>
        <dbReference type="ARBA" id="ARBA00004141"/>
    </source>
</evidence>
<evidence type="ECO:0000256" key="5">
    <source>
        <dbReference type="ARBA" id="ARBA00022989"/>
    </source>
</evidence>
<accession>A0AAN5D8T3</accession>
<keyword evidence="2" id="KW-0813">Transport</keyword>
<keyword evidence="6 7" id="KW-0472">Membrane</keyword>
<dbReference type="SUPFAM" id="SSF161070">
    <property type="entry name" value="SNF-like"/>
    <property type="match status" value="1"/>
</dbReference>
<dbReference type="GO" id="GO:0016020">
    <property type="term" value="C:membrane"/>
    <property type="evidence" value="ECO:0007669"/>
    <property type="project" value="UniProtKB-SubCell"/>
</dbReference>
<evidence type="ECO:0000256" key="6">
    <source>
        <dbReference type="ARBA" id="ARBA00023136"/>
    </source>
</evidence>
<proteinExistence type="predicted"/>
<organism evidence="8 9">
    <name type="scientific">Pristionchus mayeri</name>
    <dbReference type="NCBI Taxonomy" id="1317129"/>
    <lineage>
        <taxon>Eukaryota</taxon>
        <taxon>Metazoa</taxon>
        <taxon>Ecdysozoa</taxon>
        <taxon>Nematoda</taxon>
        <taxon>Chromadorea</taxon>
        <taxon>Rhabditida</taxon>
        <taxon>Rhabditina</taxon>
        <taxon>Diplogasteromorpha</taxon>
        <taxon>Diplogasteroidea</taxon>
        <taxon>Neodiplogasteridae</taxon>
        <taxon>Pristionchus</taxon>
    </lineage>
</organism>
<feature type="transmembrane region" description="Helical" evidence="7">
    <location>
        <begin position="38"/>
        <end position="61"/>
    </location>
</feature>
<dbReference type="Pfam" id="PF00209">
    <property type="entry name" value="SNF"/>
    <property type="match status" value="1"/>
</dbReference>
<feature type="transmembrane region" description="Helical" evidence="7">
    <location>
        <begin position="6"/>
        <end position="26"/>
    </location>
</feature>
<reference evidence="9" key="1">
    <citation type="submission" date="2022-10" db="EMBL/GenBank/DDBJ databases">
        <title>Genome assembly of Pristionchus species.</title>
        <authorList>
            <person name="Yoshida K."/>
            <person name="Sommer R.J."/>
        </authorList>
    </citation>
    <scope>NUCLEOTIDE SEQUENCE [LARGE SCALE GENOMIC DNA]</scope>
    <source>
        <strain evidence="9">RS5460</strain>
    </source>
</reference>
<feature type="non-terminal residue" evidence="8">
    <location>
        <position position="88"/>
    </location>
</feature>
<dbReference type="InterPro" id="IPR037272">
    <property type="entry name" value="SNS_sf"/>
</dbReference>
<dbReference type="InterPro" id="IPR000175">
    <property type="entry name" value="Na/ntran_symport"/>
</dbReference>